<dbReference type="STRING" id="475255.SAMN04488101_11958"/>
<gene>
    <name evidence="1" type="ORF">SAMN04488101_11958</name>
</gene>
<dbReference type="EMBL" id="FWYB01000019">
    <property type="protein sequence ID" value="SMD16238.1"/>
    <property type="molecule type" value="Genomic_DNA"/>
</dbReference>
<keyword evidence="2" id="KW-1185">Reference proteome</keyword>
<dbReference type="AlphaFoldDB" id="A0A1W2F3Z2"/>
<sequence length="360" mass="40958">MAKVNIYPTKYELVEVLSSITNRGFLNAFAQERGIFITNIDTLALANEISNLFLDNDDLEVIRKEAYSSTSSHALSGFVLKSKDKGFNLQNSYQYLFDEGKQKMGQTLTQLTKVKGTNIYKGSIEYNKTRAGRMEFLQDEVSSFDFYMEEKEPGVWQVEVDGNRSTDSKELKDLFNEVLASNVEVLNIEQSLLGTDSSILYFDRLATSGMSEQWNFKTVRHLTLKEGTIVESSTSETNTQEVANTNDLIGITQAILQGQNLRENSFVKQSVESGYRFNAMTYEFQHVSEPYFIQIKAEFKGRPKVFEVTIADYEEVIGETPTRQKVSIPEVHSRNIRSLFWNNSKVVFNDIVKRGSLSLS</sequence>
<dbReference type="OrthoDB" id="1489916at2"/>
<evidence type="ECO:0000313" key="2">
    <source>
        <dbReference type="Proteomes" id="UP000192678"/>
    </source>
</evidence>
<accession>A0A1W2F3Z2</accession>
<proteinExistence type="predicted"/>
<reference evidence="1 2" key="1">
    <citation type="submission" date="2017-04" db="EMBL/GenBank/DDBJ databases">
        <authorList>
            <person name="Afonso C.L."/>
            <person name="Miller P.J."/>
            <person name="Scott M.A."/>
            <person name="Spackman E."/>
            <person name="Goraichik I."/>
            <person name="Dimitrov K.M."/>
            <person name="Suarez D.L."/>
            <person name="Swayne D.E."/>
        </authorList>
    </citation>
    <scope>NUCLEOTIDE SEQUENCE [LARGE SCALE GENOMIC DNA]</scope>
    <source>
        <strain evidence="1 2">DSM 19625</strain>
    </source>
</reference>
<dbReference type="Proteomes" id="UP000192678">
    <property type="component" value="Unassembled WGS sequence"/>
</dbReference>
<protein>
    <submittedName>
        <fullName evidence="1">Uncharacterized protein</fullName>
    </submittedName>
</protein>
<evidence type="ECO:0000313" key="1">
    <source>
        <dbReference type="EMBL" id="SMD16238.1"/>
    </source>
</evidence>
<dbReference type="RefSeq" id="WP_084291942.1">
    <property type="nucleotide sequence ID" value="NZ_FWYB01000019.1"/>
</dbReference>
<organism evidence="1 2">
    <name type="scientific">Pedobacter nyackensis</name>
    <dbReference type="NCBI Taxonomy" id="475255"/>
    <lineage>
        <taxon>Bacteria</taxon>
        <taxon>Pseudomonadati</taxon>
        <taxon>Bacteroidota</taxon>
        <taxon>Sphingobacteriia</taxon>
        <taxon>Sphingobacteriales</taxon>
        <taxon>Sphingobacteriaceae</taxon>
        <taxon>Pedobacter</taxon>
    </lineage>
</organism>
<name>A0A1W2F3Z2_9SPHI</name>